<keyword evidence="9" id="KW-1185">Reference proteome</keyword>
<evidence type="ECO:0000256" key="4">
    <source>
        <dbReference type="ARBA" id="ARBA00023136"/>
    </source>
</evidence>
<dbReference type="STRING" id="157687.HMPREF3180_02223"/>
<evidence type="ECO:0000256" key="6">
    <source>
        <dbReference type="ARBA" id="ARBA00023288"/>
    </source>
</evidence>
<gene>
    <name evidence="8" type="ORF">HMPREF3180_02223</name>
    <name evidence="7" type="ORF">JMUB3933_0783</name>
</gene>
<name>A0A133ZWD2_9FUSO</name>
<organism evidence="8 9">
    <name type="scientific">Leptotrichia wadei</name>
    <dbReference type="NCBI Taxonomy" id="157687"/>
    <lineage>
        <taxon>Bacteria</taxon>
        <taxon>Fusobacteriati</taxon>
        <taxon>Fusobacteriota</taxon>
        <taxon>Fusobacteriia</taxon>
        <taxon>Fusobacteriales</taxon>
        <taxon>Leptotrichiaceae</taxon>
        <taxon>Leptotrichia</taxon>
    </lineage>
</organism>
<dbReference type="InterPro" id="IPR004872">
    <property type="entry name" value="Lipoprotein_NlpA"/>
</dbReference>
<evidence type="ECO:0000256" key="2">
    <source>
        <dbReference type="ARBA" id="ARBA00008973"/>
    </source>
</evidence>
<keyword evidence="3" id="KW-0732">Signal</keyword>
<dbReference type="PANTHER" id="PTHR30429:SF0">
    <property type="entry name" value="METHIONINE-BINDING LIPOPROTEIN METQ"/>
    <property type="match status" value="1"/>
</dbReference>
<evidence type="ECO:0000313" key="8">
    <source>
        <dbReference type="EMBL" id="KXB59740.1"/>
    </source>
</evidence>
<dbReference type="AlphaFoldDB" id="A0A133ZWD2"/>
<keyword evidence="4" id="KW-0472">Membrane</keyword>
<evidence type="ECO:0000313" key="10">
    <source>
        <dbReference type="Proteomes" id="UP000321397"/>
    </source>
</evidence>
<dbReference type="SUPFAM" id="SSF53850">
    <property type="entry name" value="Periplasmic binding protein-like II"/>
    <property type="match status" value="1"/>
</dbReference>
<dbReference type="GO" id="GO:0016020">
    <property type="term" value="C:membrane"/>
    <property type="evidence" value="ECO:0007669"/>
    <property type="project" value="UniProtKB-SubCell"/>
</dbReference>
<dbReference type="EMBL" id="LSDD01000164">
    <property type="protein sequence ID" value="KXB59740.1"/>
    <property type="molecule type" value="Genomic_DNA"/>
</dbReference>
<evidence type="ECO:0000256" key="1">
    <source>
        <dbReference type="ARBA" id="ARBA00004635"/>
    </source>
</evidence>
<dbReference type="EMBL" id="AP019834">
    <property type="protein sequence ID" value="BBM47283.1"/>
    <property type="molecule type" value="Genomic_DNA"/>
</dbReference>
<comment type="subcellular location">
    <subcellularLocation>
        <location evidence="1">Membrane</location>
        <topology evidence="1">Lipid-anchor</topology>
    </subcellularLocation>
</comment>
<protein>
    <submittedName>
        <fullName evidence="7">NLPA lipoprotein</fullName>
    </submittedName>
</protein>
<dbReference type="Proteomes" id="UP000321397">
    <property type="component" value="Chromosome"/>
</dbReference>
<accession>A0A133ZWD2</accession>
<evidence type="ECO:0000313" key="7">
    <source>
        <dbReference type="EMBL" id="BBM47283.1"/>
    </source>
</evidence>
<dbReference type="RefSeq" id="WP_018449785.1">
    <property type="nucleotide sequence ID" value="NZ_AP019834.1"/>
</dbReference>
<sequence>MSKKLLISLAVICVLILAFVGINLKKDNVIRIAAAGYPMDEIVKIAAEDLKKEGYNVKVTVLTDYVTANVGLNAKDFDANFHQHEPFMQVFNKKNNGKLVKVKGIYDVYVGFYSKKYKNKSEIPNGAKVAIPNDVTNQDRALRILANEGLIELKPKDGLYNLNDVINTKKNFKFMAVPIPSLVQAYQEADLAFNWPSHMLKIGVHVKDALFIEKNTNGKYAVSLVAREDNKNSKKIQDLTKAMTSEKVKKFIEEKYAGQGFPVF</sequence>
<dbReference type="Gene3D" id="3.40.190.10">
    <property type="entry name" value="Periplasmic binding protein-like II"/>
    <property type="match status" value="2"/>
</dbReference>
<keyword evidence="6 7" id="KW-0449">Lipoprotein</keyword>
<dbReference type="Pfam" id="PF03180">
    <property type="entry name" value="Lipoprotein_9"/>
    <property type="match status" value="1"/>
</dbReference>
<evidence type="ECO:0000313" key="9">
    <source>
        <dbReference type="Proteomes" id="UP000070483"/>
    </source>
</evidence>
<dbReference type="OrthoDB" id="9812878at2"/>
<dbReference type="Proteomes" id="UP000070483">
    <property type="component" value="Unassembled WGS sequence"/>
</dbReference>
<reference evidence="9" key="2">
    <citation type="submission" date="2016-01" db="EMBL/GenBank/DDBJ databases">
        <authorList>
            <person name="Mitreva M."/>
            <person name="Pepin K.H."/>
            <person name="Mihindukulasuriya K.A."/>
            <person name="Fulton R."/>
            <person name="Fronick C."/>
            <person name="O'Laughlin M."/>
            <person name="Miner T."/>
            <person name="Herter B."/>
            <person name="Rosa B.A."/>
            <person name="Cordes M."/>
            <person name="Tomlinson C."/>
            <person name="Wollam A."/>
            <person name="Palsikar V.B."/>
            <person name="Mardis E.R."/>
            <person name="Wilson R.K."/>
        </authorList>
    </citation>
    <scope>NUCLEOTIDE SEQUENCE [LARGE SCALE GENOMIC DNA]</scope>
    <source>
        <strain evidence="9">KA00185</strain>
    </source>
</reference>
<evidence type="ECO:0000256" key="3">
    <source>
        <dbReference type="ARBA" id="ARBA00022729"/>
    </source>
</evidence>
<proteinExistence type="inferred from homology"/>
<dbReference type="PATRIC" id="fig|157687.3.peg.2227"/>
<comment type="similarity">
    <text evidence="2">Belongs to the NlpA lipoprotein family.</text>
</comment>
<evidence type="ECO:0000256" key="5">
    <source>
        <dbReference type="ARBA" id="ARBA00023139"/>
    </source>
</evidence>
<keyword evidence="5" id="KW-0564">Palmitate</keyword>
<reference evidence="7 10" key="3">
    <citation type="submission" date="2019-07" db="EMBL/GenBank/DDBJ databases">
        <title>Complete Genome Sequence of Leptotrichia wadei Strain JMUB3933.</title>
        <authorList>
            <person name="Watanabe S."/>
            <person name="Cui L."/>
        </authorList>
    </citation>
    <scope>NUCLEOTIDE SEQUENCE [LARGE SCALE GENOMIC DNA]</scope>
    <source>
        <strain evidence="7 10">JMUB3933</strain>
    </source>
</reference>
<reference evidence="8" key="1">
    <citation type="submission" date="2016-01" db="EMBL/GenBank/DDBJ databases">
        <authorList>
            <person name="Oliw E.H."/>
        </authorList>
    </citation>
    <scope>NUCLEOTIDE SEQUENCE [LARGE SCALE GENOMIC DNA]</scope>
    <source>
        <strain evidence="8">KA00185</strain>
    </source>
</reference>
<dbReference type="PANTHER" id="PTHR30429">
    <property type="entry name" value="D-METHIONINE-BINDING LIPOPROTEIN METQ"/>
    <property type="match status" value="1"/>
</dbReference>